<dbReference type="RefSeq" id="WP_037993141.1">
    <property type="nucleotide sequence ID" value="NZ_JACEIR010000002.1"/>
</dbReference>
<evidence type="ECO:0000256" key="2">
    <source>
        <dbReference type="ARBA" id="ARBA00023125"/>
    </source>
</evidence>
<evidence type="ECO:0000313" key="5">
    <source>
        <dbReference type="EMBL" id="MBH8595158.1"/>
    </source>
</evidence>
<dbReference type="InterPro" id="IPR008920">
    <property type="entry name" value="TF_FadR/GntR_C"/>
</dbReference>
<keyword evidence="3" id="KW-0804">Transcription</keyword>
<dbReference type="Pfam" id="PF07729">
    <property type="entry name" value="FCD"/>
    <property type="match status" value="1"/>
</dbReference>
<dbReference type="SUPFAM" id="SSF46785">
    <property type="entry name" value="Winged helix' DNA-binding domain"/>
    <property type="match status" value="1"/>
</dbReference>
<dbReference type="GO" id="GO:0003700">
    <property type="term" value="F:DNA-binding transcription factor activity"/>
    <property type="evidence" value="ECO:0007669"/>
    <property type="project" value="InterPro"/>
</dbReference>
<dbReference type="Gene3D" id="1.10.10.10">
    <property type="entry name" value="Winged helix-like DNA-binding domain superfamily/Winged helix DNA-binding domain"/>
    <property type="match status" value="1"/>
</dbReference>
<sequence length="246" mass="27966">MEKKMKMRSALKVRKSYEEVADLLKEHILNGTYQPGERLPSFRELSEQIGVGQSTIREAVSSLKTMGLVTIRHGEGTFVTRLDPKKVLSEFKPFQPVTRQDLLSLLEARKVVETGMARYAAERRSGEDLKAMEKSLSDMKNAAAEGELGDEADLAFHYAIARASHNPVLEWMMESIYGILSRSLKESRQQLFLIPGYPDQLLQEHQKIYEAIAAQHAGEAEKSMFTHLANVEQKLFANRKKQKNMR</sequence>
<protein>
    <submittedName>
        <fullName evidence="5">FadR family transcriptional regulator</fullName>
    </submittedName>
</protein>
<dbReference type="SMART" id="SM00345">
    <property type="entry name" value="HTH_GNTR"/>
    <property type="match status" value="1"/>
</dbReference>
<keyword evidence="6" id="KW-1185">Reference proteome</keyword>
<dbReference type="CDD" id="cd07377">
    <property type="entry name" value="WHTH_GntR"/>
    <property type="match status" value="1"/>
</dbReference>
<dbReference type="Proteomes" id="UP000633619">
    <property type="component" value="Unassembled WGS sequence"/>
</dbReference>
<proteinExistence type="predicted"/>
<dbReference type="EMBL" id="JAECVW010000003">
    <property type="protein sequence ID" value="MBH8595158.1"/>
    <property type="molecule type" value="Genomic_DNA"/>
</dbReference>
<dbReference type="PANTHER" id="PTHR43537">
    <property type="entry name" value="TRANSCRIPTIONAL REGULATOR, GNTR FAMILY"/>
    <property type="match status" value="1"/>
</dbReference>
<reference evidence="5 6" key="1">
    <citation type="submission" date="2020-12" db="EMBL/GenBank/DDBJ databases">
        <title>WGS of Thermoactinomyces spp.</title>
        <authorList>
            <person name="Cheng K."/>
        </authorList>
    </citation>
    <scope>NUCLEOTIDE SEQUENCE [LARGE SCALE GENOMIC DNA]</scope>
    <source>
        <strain evidence="6">CICC 10671\DSM 43846</strain>
    </source>
</reference>
<dbReference type="InterPro" id="IPR000524">
    <property type="entry name" value="Tscrpt_reg_HTH_GntR"/>
</dbReference>
<comment type="caution">
    <text evidence="5">The sequence shown here is derived from an EMBL/GenBank/DDBJ whole genome shotgun (WGS) entry which is preliminary data.</text>
</comment>
<feature type="domain" description="HTH gntR-type" evidence="4">
    <location>
        <begin position="14"/>
        <end position="82"/>
    </location>
</feature>
<evidence type="ECO:0000313" key="6">
    <source>
        <dbReference type="Proteomes" id="UP000633619"/>
    </source>
</evidence>
<dbReference type="PROSITE" id="PS50949">
    <property type="entry name" value="HTH_GNTR"/>
    <property type="match status" value="1"/>
</dbReference>
<organism evidence="5 6">
    <name type="scientific">Thermoactinomyces intermedius</name>
    <dbReference type="NCBI Taxonomy" id="2024"/>
    <lineage>
        <taxon>Bacteria</taxon>
        <taxon>Bacillati</taxon>
        <taxon>Bacillota</taxon>
        <taxon>Bacilli</taxon>
        <taxon>Bacillales</taxon>
        <taxon>Thermoactinomycetaceae</taxon>
        <taxon>Thermoactinomyces</taxon>
    </lineage>
</organism>
<name>A0A8I1AFP5_THEIN</name>
<gene>
    <name evidence="5" type="ORF">I8U20_07425</name>
</gene>
<dbReference type="InterPro" id="IPR011711">
    <property type="entry name" value="GntR_C"/>
</dbReference>
<dbReference type="PANTHER" id="PTHR43537:SF5">
    <property type="entry name" value="UXU OPERON TRANSCRIPTIONAL REGULATOR"/>
    <property type="match status" value="1"/>
</dbReference>
<dbReference type="SUPFAM" id="SSF48008">
    <property type="entry name" value="GntR ligand-binding domain-like"/>
    <property type="match status" value="1"/>
</dbReference>
<dbReference type="GO" id="GO:0003677">
    <property type="term" value="F:DNA binding"/>
    <property type="evidence" value="ECO:0007669"/>
    <property type="project" value="UniProtKB-KW"/>
</dbReference>
<keyword evidence="1" id="KW-0805">Transcription regulation</keyword>
<dbReference type="PRINTS" id="PR00035">
    <property type="entry name" value="HTHGNTR"/>
</dbReference>
<dbReference type="Gene3D" id="1.20.120.530">
    <property type="entry name" value="GntR ligand-binding domain-like"/>
    <property type="match status" value="1"/>
</dbReference>
<dbReference type="SMART" id="SM00895">
    <property type="entry name" value="FCD"/>
    <property type="match status" value="1"/>
</dbReference>
<accession>A0A8I1AFP5</accession>
<dbReference type="Pfam" id="PF00392">
    <property type="entry name" value="GntR"/>
    <property type="match status" value="1"/>
</dbReference>
<dbReference type="InterPro" id="IPR036390">
    <property type="entry name" value="WH_DNA-bd_sf"/>
</dbReference>
<dbReference type="AlphaFoldDB" id="A0A8I1AFP5"/>
<evidence type="ECO:0000256" key="1">
    <source>
        <dbReference type="ARBA" id="ARBA00023015"/>
    </source>
</evidence>
<evidence type="ECO:0000259" key="4">
    <source>
        <dbReference type="PROSITE" id="PS50949"/>
    </source>
</evidence>
<keyword evidence="2" id="KW-0238">DNA-binding</keyword>
<dbReference type="InterPro" id="IPR036388">
    <property type="entry name" value="WH-like_DNA-bd_sf"/>
</dbReference>
<evidence type="ECO:0000256" key="3">
    <source>
        <dbReference type="ARBA" id="ARBA00023163"/>
    </source>
</evidence>